<sequence>MTTLVTGGTGKTGAPLVKKLHDAGHSVLVASRSGFAPEGVKGIKLDWTDPSTFENPFNADSNIDKIYLIPLDTTDTLTAVKPFIDLAVSKGVKRFVLLSGSPGEIGGLAAGKVHEYLDGLEGVEYAALRPTWFFENFVTSLLPSLRDEDEIVTATQDGKIPFIAVDDIADAAVHALTTPKIENTDLLILGPDLLSYDQVAEIFSSVLGRKITHRRVTVAELSDILKGYGIPNDIADMLAILDGTIAQGAEEKHLSAENKYIGKVHLADWVEQRKTLWNKA</sequence>
<name>A0ACD3AA35_9AGAR</name>
<evidence type="ECO:0000313" key="1">
    <source>
        <dbReference type="EMBL" id="TFK62484.1"/>
    </source>
</evidence>
<dbReference type="EMBL" id="ML208578">
    <property type="protein sequence ID" value="TFK62484.1"/>
    <property type="molecule type" value="Genomic_DNA"/>
</dbReference>
<accession>A0ACD3AA35</accession>
<dbReference type="Proteomes" id="UP000308600">
    <property type="component" value="Unassembled WGS sequence"/>
</dbReference>
<proteinExistence type="predicted"/>
<protein>
    <submittedName>
        <fullName evidence="1">NAD(P)-binding protein</fullName>
    </submittedName>
</protein>
<gene>
    <name evidence="1" type="ORF">BDN72DRAFT_777023</name>
</gene>
<organism evidence="1 2">
    <name type="scientific">Pluteus cervinus</name>
    <dbReference type="NCBI Taxonomy" id="181527"/>
    <lineage>
        <taxon>Eukaryota</taxon>
        <taxon>Fungi</taxon>
        <taxon>Dikarya</taxon>
        <taxon>Basidiomycota</taxon>
        <taxon>Agaricomycotina</taxon>
        <taxon>Agaricomycetes</taxon>
        <taxon>Agaricomycetidae</taxon>
        <taxon>Agaricales</taxon>
        <taxon>Pluteineae</taxon>
        <taxon>Pluteaceae</taxon>
        <taxon>Pluteus</taxon>
    </lineage>
</organism>
<keyword evidence="2" id="KW-1185">Reference proteome</keyword>
<reference evidence="1 2" key="1">
    <citation type="journal article" date="2019" name="Nat. Ecol. Evol.">
        <title>Megaphylogeny resolves global patterns of mushroom evolution.</title>
        <authorList>
            <person name="Varga T."/>
            <person name="Krizsan K."/>
            <person name="Foldi C."/>
            <person name="Dima B."/>
            <person name="Sanchez-Garcia M."/>
            <person name="Sanchez-Ramirez S."/>
            <person name="Szollosi G.J."/>
            <person name="Szarkandi J.G."/>
            <person name="Papp V."/>
            <person name="Albert L."/>
            <person name="Andreopoulos W."/>
            <person name="Angelini C."/>
            <person name="Antonin V."/>
            <person name="Barry K.W."/>
            <person name="Bougher N.L."/>
            <person name="Buchanan P."/>
            <person name="Buyck B."/>
            <person name="Bense V."/>
            <person name="Catcheside P."/>
            <person name="Chovatia M."/>
            <person name="Cooper J."/>
            <person name="Damon W."/>
            <person name="Desjardin D."/>
            <person name="Finy P."/>
            <person name="Geml J."/>
            <person name="Haridas S."/>
            <person name="Hughes K."/>
            <person name="Justo A."/>
            <person name="Karasinski D."/>
            <person name="Kautmanova I."/>
            <person name="Kiss B."/>
            <person name="Kocsube S."/>
            <person name="Kotiranta H."/>
            <person name="LaButti K.M."/>
            <person name="Lechner B.E."/>
            <person name="Liimatainen K."/>
            <person name="Lipzen A."/>
            <person name="Lukacs Z."/>
            <person name="Mihaltcheva S."/>
            <person name="Morgado L.N."/>
            <person name="Niskanen T."/>
            <person name="Noordeloos M.E."/>
            <person name="Ohm R.A."/>
            <person name="Ortiz-Santana B."/>
            <person name="Ovrebo C."/>
            <person name="Racz N."/>
            <person name="Riley R."/>
            <person name="Savchenko A."/>
            <person name="Shiryaev A."/>
            <person name="Soop K."/>
            <person name="Spirin V."/>
            <person name="Szebenyi C."/>
            <person name="Tomsovsky M."/>
            <person name="Tulloss R.E."/>
            <person name="Uehling J."/>
            <person name="Grigoriev I.V."/>
            <person name="Vagvolgyi C."/>
            <person name="Papp T."/>
            <person name="Martin F.M."/>
            <person name="Miettinen O."/>
            <person name="Hibbett D.S."/>
            <person name="Nagy L.G."/>
        </authorList>
    </citation>
    <scope>NUCLEOTIDE SEQUENCE [LARGE SCALE GENOMIC DNA]</scope>
    <source>
        <strain evidence="1 2">NL-1719</strain>
    </source>
</reference>
<evidence type="ECO:0000313" key="2">
    <source>
        <dbReference type="Proteomes" id="UP000308600"/>
    </source>
</evidence>